<protein>
    <recommendedName>
        <fullName evidence="3">DUF2277 domain-containing protein</fullName>
    </recommendedName>
</protein>
<dbReference type="Proteomes" id="UP000627369">
    <property type="component" value="Unassembled WGS sequence"/>
</dbReference>
<dbReference type="AlphaFoldDB" id="A0A919FH79"/>
<dbReference type="Pfam" id="PF10041">
    <property type="entry name" value="DUF2277"/>
    <property type="match status" value="1"/>
</dbReference>
<sequence>MYALWSRRPPLRRERPAGNVARCRPNSMASYSIRLIGDDIVYLRSGAAGRRLCIMHNVRHPERRHGPVRLALQEDHRAAYGRSMCRNITTLRGLEPPATDEEIMAAALQFVRKVTGVTKVSDATREPVEQATQEIADIVTRLLDTLPERRQPPKNVPPLRRAEVQARIAQRIKEREEHERMHELGIAHSH</sequence>
<accession>A0A919FH79</accession>
<comment type="caution">
    <text evidence="1">The sequence shown here is derived from an EMBL/GenBank/DDBJ whole genome shotgun (WGS) entry which is preliminary data.</text>
</comment>
<dbReference type="InterPro" id="IPR018735">
    <property type="entry name" value="DUF2277"/>
</dbReference>
<name>A0A919FH79_9MICO</name>
<gene>
    <name evidence="1" type="ORF">GCM10017772_02520</name>
</gene>
<reference evidence="1" key="1">
    <citation type="journal article" date="2014" name="Int. J. Syst. Evol. Microbiol.">
        <title>Complete genome sequence of Corynebacterium casei LMG S-19264T (=DSM 44701T), isolated from a smear-ripened cheese.</title>
        <authorList>
            <consortium name="US DOE Joint Genome Institute (JGI-PGF)"/>
            <person name="Walter F."/>
            <person name="Albersmeier A."/>
            <person name="Kalinowski J."/>
            <person name="Ruckert C."/>
        </authorList>
    </citation>
    <scope>NUCLEOTIDE SEQUENCE</scope>
    <source>
        <strain evidence="1">CGMCC 4.7398</strain>
    </source>
</reference>
<reference evidence="1" key="2">
    <citation type="submission" date="2020-09" db="EMBL/GenBank/DDBJ databases">
        <authorList>
            <person name="Sun Q."/>
            <person name="Zhou Y."/>
        </authorList>
    </citation>
    <scope>NUCLEOTIDE SEQUENCE</scope>
    <source>
        <strain evidence="1">CGMCC 4.7398</strain>
    </source>
</reference>
<organism evidence="1 2">
    <name type="scientific">Promicromonospora soli</name>
    <dbReference type="NCBI Taxonomy" id="2035533"/>
    <lineage>
        <taxon>Bacteria</taxon>
        <taxon>Bacillati</taxon>
        <taxon>Actinomycetota</taxon>
        <taxon>Actinomycetes</taxon>
        <taxon>Micrococcales</taxon>
        <taxon>Promicromonosporaceae</taxon>
        <taxon>Promicromonospora</taxon>
    </lineage>
</organism>
<evidence type="ECO:0000313" key="1">
    <source>
        <dbReference type="EMBL" id="GHH65040.1"/>
    </source>
</evidence>
<evidence type="ECO:0008006" key="3">
    <source>
        <dbReference type="Google" id="ProtNLM"/>
    </source>
</evidence>
<dbReference type="EMBL" id="BNAS01000001">
    <property type="protein sequence ID" value="GHH65040.1"/>
    <property type="molecule type" value="Genomic_DNA"/>
</dbReference>
<evidence type="ECO:0000313" key="2">
    <source>
        <dbReference type="Proteomes" id="UP000627369"/>
    </source>
</evidence>
<proteinExistence type="predicted"/>
<keyword evidence="2" id="KW-1185">Reference proteome</keyword>